<protein>
    <submittedName>
        <fullName evidence="1">Uncharacterized protein</fullName>
    </submittedName>
</protein>
<reference evidence="1 2" key="1">
    <citation type="submission" date="2021-08" db="EMBL/GenBank/DDBJ databases">
        <title>Draft Genome Sequence of Phanerochaete sordida strain YK-624.</title>
        <authorList>
            <person name="Mori T."/>
            <person name="Dohra H."/>
            <person name="Suzuki T."/>
            <person name="Kawagishi H."/>
            <person name="Hirai H."/>
        </authorList>
    </citation>
    <scope>NUCLEOTIDE SEQUENCE [LARGE SCALE GENOMIC DNA]</scope>
    <source>
        <strain evidence="1 2">YK-624</strain>
    </source>
</reference>
<gene>
    <name evidence="1" type="ORF">PsYK624_145590</name>
</gene>
<dbReference type="Proteomes" id="UP000703269">
    <property type="component" value="Unassembled WGS sequence"/>
</dbReference>
<organism evidence="1 2">
    <name type="scientific">Phanerochaete sordida</name>
    <dbReference type="NCBI Taxonomy" id="48140"/>
    <lineage>
        <taxon>Eukaryota</taxon>
        <taxon>Fungi</taxon>
        <taxon>Dikarya</taxon>
        <taxon>Basidiomycota</taxon>
        <taxon>Agaricomycotina</taxon>
        <taxon>Agaricomycetes</taxon>
        <taxon>Polyporales</taxon>
        <taxon>Phanerochaetaceae</taxon>
        <taxon>Phanerochaete</taxon>
    </lineage>
</organism>
<evidence type="ECO:0000313" key="2">
    <source>
        <dbReference type="Proteomes" id="UP000703269"/>
    </source>
</evidence>
<evidence type="ECO:0000313" key="1">
    <source>
        <dbReference type="EMBL" id="GJE98331.1"/>
    </source>
</evidence>
<accession>A0A9P3GNN5</accession>
<name>A0A9P3GNN5_9APHY</name>
<keyword evidence="2" id="KW-1185">Reference proteome</keyword>
<dbReference type="AlphaFoldDB" id="A0A9P3GNN5"/>
<dbReference type="EMBL" id="BPQB01000086">
    <property type="protein sequence ID" value="GJE98331.1"/>
    <property type="molecule type" value="Genomic_DNA"/>
</dbReference>
<proteinExistence type="predicted"/>
<comment type="caution">
    <text evidence="1">The sequence shown here is derived from an EMBL/GenBank/DDBJ whole genome shotgun (WGS) entry which is preliminary data.</text>
</comment>
<sequence length="206" mass="23436">MKDAEASPHRRLIDLRDPGHSIARPSHCTPNLTCYRRFWTRCPRRPASRGNCPEQGTDRTSLFPSVRCEVEMILDCSTARLQLSGLPNFGHRGSHNLAQHMLDRDREQQFVPYATTSPWANSPPNSSVVFRRHHSFHQPKLPHVARASLWLPTPAAQLRRKADGVRAYTNARSESRTSGTSSVDFLIARTAHMRSGSSEQYIFVWH</sequence>